<dbReference type="AlphaFoldDB" id="A0A5B7KHT8"/>
<proteinExistence type="predicted"/>
<sequence length="35" mass="3820">MCLPRCCFTSPASHTTSSLPLPYSSISAGWERGIY</sequence>
<keyword evidence="2" id="KW-1185">Reference proteome</keyword>
<reference evidence="1 2" key="1">
    <citation type="submission" date="2019-05" db="EMBL/GenBank/DDBJ databases">
        <title>Another draft genome of Portunus trituberculatus and its Hox gene families provides insights of decapod evolution.</title>
        <authorList>
            <person name="Jeong J.-H."/>
            <person name="Song I."/>
            <person name="Kim S."/>
            <person name="Choi T."/>
            <person name="Kim D."/>
            <person name="Ryu S."/>
            <person name="Kim W."/>
        </authorList>
    </citation>
    <scope>NUCLEOTIDE SEQUENCE [LARGE SCALE GENOMIC DNA]</scope>
    <source>
        <tissue evidence="1">Muscle</tissue>
    </source>
</reference>
<name>A0A5B7KHT8_PORTR</name>
<protein>
    <submittedName>
        <fullName evidence="1">Uncharacterized protein</fullName>
    </submittedName>
</protein>
<evidence type="ECO:0000313" key="1">
    <source>
        <dbReference type="EMBL" id="MPD06386.1"/>
    </source>
</evidence>
<comment type="caution">
    <text evidence="1">The sequence shown here is derived from an EMBL/GenBank/DDBJ whole genome shotgun (WGS) entry which is preliminary data.</text>
</comment>
<dbReference type="Proteomes" id="UP000324222">
    <property type="component" value="Unassembled WGS sequence"/>
</dbReference>
<organism evidence="1 2">
    <name type="scientific">Portunus trituberculatus</name>
    <name type="common">Swimming crab</name>
    <name type="synonym">Neptunus trituberculatus</name>
    <dbReference type="NCBI Taxonomy" id="210409"/>
    <lineage>
        <taxon>Eukaryota</taxon>
        <taxon>Metazoa</taxon>
        <taxon>Ecdysozoa</taxon>
        <taxon>Arthropoda</taxon>
        <taxon>Crustacea</taxon>
        <taxon>Multicrustacea</taxon>
        <taxon>Malacostraca</taxon>
        <taxon>Eumalacostraca</taxon>
        <taxon>Eucarida</taxon>
        <taxon>Decapoda</taxon>
        <taxon>Pleocyemata</taxon>
        <taxon>Brachyura</taxon>
        <taxon>Eubrachyura</taxon>
        <taxon>Portunoidea</taxon>
        <taxon>Portunidae</taxon>
        <taxon>Portuninae</taxon>
        <taxon>Portunus</taxon>
    </lineage>
</organism>
<accession>A0A5B7KHT8</accession>
<gene>
    <name evidence="1" type="ORF">E2C01_102195</name>
</gene>
<evidence type="ECO:0000313" key="2">
    <source>
        <dbReference type="Proteomes" id="UP000324222"/>
    </source>
</evidence>
<dbReference type="EMBL" id="VSRR010150910">
    <property type="protein sequence ID" value="MPD06386.1"/>
    <property type="molecule type" value="Genomic_DNA"/>
</dbReference>